<sequence length="313" mass="34874">MIIYGAMEIVLSQCPNLEKATILSVIATVTSILYAMVAFGLSTAKFFSQPQFRGSLMMSKMVGVGETSSTTNKIWHIFQALGNIAFSYTYSILLMEIQDTLKSPPAENKIMKRVTMYSIGGTGLFYVGLACMGYAAFGNHVPGNILTGFHQPFWLVDIANLAVILHLIGAYQVFAQPVFAIHEKCIASRWPASPFNRNHTIKLPCSLITIDFKLSKLLLRTVFVVLTTTIAMMFPFFNAVLGVLGSISFWPLTIYFPLNMYMAQVKIKRGSPTWILYQILSLVCFVVTLLCLVGSIADILQRFKHAKLFHIEP</sequence>
<feature type="transmembrane region" description="Helical" evidence="7">
    <location>
        <begin position="153"/>
        <end position="174"/>
    </location>
</feature>
<evidence type="ECO:0000313" key="10">
    <source>
        <dbReference type="Proteomes" id="UP000827721"/>
    </source>
</evidence>
<organism evidence="9 10">
    <name type="scientific">Xanthoceras sorbifolium</name>
    <dbReference type="NCBI Taxonomy" id="99658"/>
    <lineage>
        <taxon>Eukaryota</taxon>
        <taxon>Viridiplantae</taxon>
        <taxon>Streptophyta</taxon>
        <taxon>Embryophyta</taxon>
        <taxon>Tracheophyta</taxon>
        <taxon>Spermatophyta</taxon>
        <taxon>Magnoliopsida</taxon>
        <taxon>eudicotyledons</taxon>
        <taxon>Gunneridae</taxon>
        <taxon>Pentapetalae</taxon>
        <taxon>rosids</taxon>
        <taxon>malvids</taxon>
        <taxon>Sapindales</taxon>
        <taxon>Sapindaceae</taxon>
        <taxon>Xanthoceroideae</taxon>
        <taxon>Xanthoceras</taxon>
    </lineage>
</organism>
<feature type="transmembrane region" description="Helical" evidence="7">
    <location>
        <begin position="114"/>
        <end position="137"/>
    </location>
</feature>
<evidence type="ECO:0000256" key="7">
    <source>
        <dbReference type="SAM" id="Phobius"/>
    </source>
</evidence>
<keyword evidence="10" id="KW-1185">Reference proteome</keyword>
<feature type="transmembrane region" description="Helical" evidence="7">
    <location>
        <begin position="74"/>
        <end position="93"/>
    </location>
</feature>
<name>A0ABQ8HVF7_9ROSI</name>
<evidence type="ECO:0000256" key="3">
    <source>
        <dbReference type="ARBA" id="ARBA00022692"/>
    </source>
</evidence>
<dbReference type="PANTHER" id="PTHR48017">
    <property type="entry name" value="OS05G0424000 PROTEIN-RELATED"/>
    <property type="match status" value="1"/>
</dbReference>
<evidence type="ECO:0000256" key="5">
    <source>
        <dbReference type="ARBA" id="ARBA00022989"/>
    </source>
</evidence>
<feature type="transmembrane region" description="Helical" evidence="7">
    <location>
        <begin position="274"/>
        <end position="297"/>
    </location>
</feature>
<dbReference type="InterPro" id="IPR013057">
    <property type="entry name" value="AA_transpt_TM"/>
</dbReference>
<keyword evidence="4" id="KW-0029">Amino-acid transport</keyword>
<keyword evidence="3 7" id="KW-0812">Transmembrane</keyword>
<dbReference type="EMBL" id="JAFEMO010000007">
    <property type="protein sequence ID" value="KAH7568254.1"/>
    <property type="molecule type" value="Genomic_DNA"/>
</dbReference>
<evidence type="ECO:0000256" key="4">
    <source>
        <dbReference type="ARBA" id="ARBA00022970"/>
    </source>
</evidence>
<evidence type="ECO:0000256" key="2">
    <source>
        <dbReference type="ARBA" id="ARBA00022448"/>
    </source>
</evidence>
<proteinExistence type="predicted"/>
<dbReference type="Proteomes" id="UP000827721">
    <property type="component" value="Unassembled WGS sequence"/>
</dbReference>
<feature type="domain" description="Amino acid transporter transmembrane" evidence="8">
    <location>
        <begin position="1"/>
        <end position="299"/>
    </location>
</feature>
<comment type="caution">
    <text evidence="9">The sequence shown here is derived from an EMBL/GenBank/DDBJ whole genome shotgun (WGS) entry which is preliminary data.</text>
</comment>
<evidence type="ECO:0000256" key="6">
    <source>
        <dbReference type="ARBA" id="ARBA00023136"/>
    </source>
</evidence>
<dbReference type="Pfam" id="PF01490">
    <property type="entry name" value="Aa_trans"/>
    <property type="match status" value="1"/>
</dbReference>
<keyword evidence="5 7" id="KW-1133">Transmembrane helix</keyword>
<feature type="transmembrane region" description="Helical" evidence="7">
    <location>
        <begin position="217"/>
        <end position="237"/>
    </location>
</feature>
<reference evidence="9 10" key="1">
    <citation type="submission" date="2021-02" db="EMBL/GenBank/DDBJ databases">
        <title>Plant Genome Project.</title>
        <authorList>
            <person name="Zhang R.-G."/>
        </authorList>
    </citation>
    <scope>NUCLEOTIDE SEQUENCE [LARGE SCALE GENOMIC DNA]</scope>
    <source>
        <tissue evidence="9">Leaves</tissue>
    </source>
</reference>
<evidence type="ECO:0000313" key="9">
    <source>
        <dbReference type="EMBL" id="KAH7568254.1"/>
    </source>
</evidence>
<comment type="subcellular location">
    <subcellularLocation>
        <location evidence="1">Membrane</location>
    </subcellularLocation>
</comment>
<evidence type="ECO:0000256" key="1">
    <source>
        <dbReference type="ARBA" id="ARBA00004370"/>
    </source>
</evidence>
<feature type="transmembrane region" description="Helical" evidence="7">
    <location>
        <begin position="20"/>
        <end position="41"/>
    </location>
</feature>
<protein>
    <recommendedName>
        <fullName evidence="8">Amino acid transporter transmembrane domain-containing protein</fullName>
    </recommendedName>
</protein>
<keyword evidence="6 7" id="KW-0472">Membrane</keyword>
<gene>
    <name evidence="9" type="ORF">JRO89_XS07G0266700</name>
</gene>
<keyword evidence="2" id="KW-0813">Transport</keyword>
<evidence type="ECO:0000259" key="8">
    <source>
        <dbReference type="Pfam" id="PF01490"/>
    </source>
</evidence>
<accession>A0ABQ8HVF7</accession>